<proteinExistence type="predicted"/>
<feature type="region of interest" description="Disordered" evidence="1">
    <location>
        <begin position="255"/>
        <end position="279"/>
    </location>
</feature>
<sequence length="279" mass="30819">MKGFASNLIARHISPANKVTPRLASRFENYISVPQDLQEHNDGYKEKTLANDAASPDIKPKIQPFPLIEKTDDPIKVDFSINNVGRETTEKPEDTSGRTKKAPIQDSQNIGTNFTAANKLKPKSIPLQTEKQTVVQQKALSTLITDSNANTRIMPQLLKPDNFIAPSESGGFQKSLLTSESPRVTSPRTTFERKNIEEESLIKPSNAENKSPLPFKNQKSPYSSGLAEPVNHTIIKVNIGRIEIQAINEPSSNVVAMKNNATSSPKTSLDDYLKKRNGK</sequence>
<feature type="compositionally biased region" description="Polar residues" evidence="1">
    <location>
        <begin position="255"/>
        <end position="267"/>
    </location>
</feature>
<reference evidence="2" key="1">
    <citation type="submission" date="2020-01" db="EMBL/GenBank/DDBJ databases">
        <authorList>
            <person name="Seo Y.L."/>
        </authorList>
    </citation>
    <scope>NUCLEOTIDE SEQUENCE</scope>
    <source>
        <strain evidence="2">R11</strain>
    </source>
</reference>
<reference evidence="2" key="2">
    <citation type="submission" date="2020-10" db="EMBL/GenBank/DDBJ databases">
        <title>Mucilaginibacter sp. nov., isolated from soil.</title>
        <authorList>
            <person name="Jeon C.O."/>
        </authorList>
    </citation>
    <scope>NUCLEOTIDE SEQUENCE</scope>
    <source>
        <strain evidence="2">R11</strain>
    </source>
</reference>
<organism evidence="2 3">
    <name type="scientific">Mucilaginibacter agri</name>
    <dbReference type="NCBI Taxonomy" id="2695265"/>
    <lineage>
        <taxon>Bacteria</taxon>
        <taxon>Pseudomonadati</taxon>
        <taxon>Bacteroidota</taxon>
        <taxon>Sphingobacteriia</taxon>
        <taxon>Sphingobacteriales</taxon>
        <taxon>Sphingobacteriaceae</taxon>
        <taxon>Mucilaginibacter</taxon>
    </lineage>
</organism>
<dbReference type="RefSeq" id="WP_166587666.1">
    <property type="nucleotide sequence ID" value="NZ_WWEO01000045.1"/>
</dbReference>
<evidence type="ECO:0000313" key="3">
    <source>
        <dbReference type="Proteomes" id="UP000638732"/>
    </source>
</evidence>
<evidence type="ECO:0000313" key="2">
    <source>
        <dbReference type="EMBL" id="NCD71682.1"/>
    </source>
</evidence>
<gene>
    <name evidence="2" type="ORF">GSY63_20115</name>
</gene>
<comment type="caution">
    <text evidence="2">The sequence shown here is derived from an EMBL/GenBank/DDBJ whole genome shotgun (WGS) entry which is preliminary data.</text>
</comment>
<feature type="compositionally biased region" description="Basic and acidic residues" evidence="1">
    <location>
        <begin position="268"/>
        <end position="279"/>
    </location>
</feature>
<accession>A0A965ZKE6</accession>
<keyword evidence="3" id="KW-1185">Reference proteome</keyword>
<feature type="compositionally biased region" description="Polar residues" evidence="1">
    <location>
        <begin position="170"/>
        <end position="189"/>
    </location>
</feature>
<evidence type="ECO:0000256" key="1">
    <source>
        <dbReference type="SAM" id="MobiDB-lite"/>
    </source>
</evidence>
<dbReference type="EMBL" id="WWEO01000045">
    <property type="protein sequence ID" value="NCD71682.1"/>
    <property type="molecule type" value="Genomic_DNA"/>
</dbReference>
<feature type="compositionally biased region" description="Basic and acidic residues" evidence="1">
    <location>
        <begin position="190"/>
        <end position="201"/>
    </location>
</feature>
<protein>
    <submittedName>
        <fullName evidence="2">Uncharacterized protein</fullName>
    </submittedName>
</protein>
<dbReference type="AlphaFoldDB" id="A0A965ZKE6"/>
<name>A0A965ZKE6_9SPHI</name>
<feature type="region of interest" description="Disordered" evidence="1">
    <location>
        <begin position="169"/>
        <end position="225"/>
    </location>
</feature>
<feature type="region of interest" description="Disordered" evidence="1">
    <location>
        <begin position="84"/>
        <end position="105"/>
    </location>
</feature>
<feature type="compositionally biased region" description="Basic and acidic residues" evidence="1">
    <location>
        <begin position="87"/>
        <end position="97"/>
    </location>
</feature>
<dbReference type="Proteomes" id="UP000638732">
    <property type="component" value="Unassembled WGS sequence"/>
</dbReference>